<evidence type="ECO:0000313" key="2">
    <source>
        <dbReference type="EMBL" id="KAH6681075.1"/>
    </source>
</evidence>
<name>A0A9P8V895_9PEZI</name>
<evidence type="ECO:0000313" key="3">
    <source>
        <dbReference type="Proteomes" id="UP000770015"/>
    </source>
</evidence>
<reference evidence="2" key="1">
    <citation type="journal article" date="2021" name="Nat. Commun.">
        <title>Genetic determinants of endophytism in the Arabidopsis root mycobiome.</title>
        <authorList>
            <person name="Mesny F."/>
            <person name="Miyauchi S."/>
            <person name="Thiergart T."/>
            <person name="Pickel B."/>
            <person name="Atanasova L."/>
            <person name="Karlsson M."/>
            <person name="Huettel B."/>
            <person name="Barry K.W."/>
            <person name="Haridas S."/>
            <person name="Chen C."/>
            <person name="Bauer D."/>
            <person name="Andreopoulos W."/>
            <person name="Pangilinan J."/>
            <person name="LaButti K."/>
            <person name="Riley R."/>
            <person name="Lipzen A."/>
            <person name="Clum A."/>
            <person name="Drula E."/>
            <person name="Henrissat B."/>
            <person name="Kohler A."/>
            <person name="Grigoriev I.V."/>
            <person name="Martin F.M."/>
            <person name="Hacquard S."/>
        </authorList>
    </citation>
    <scope>NUCLEOTIDE SEQUENCE</scope>
    <source>
        <strain evidence="2">MPI-SDFR-AT-0117</strain>
    </source>
</reference>
<dbReference type="Proteomes" id="UP000770015">
    <property type="component" value="Unassembled WGS sequence"/>
</dbReference>
<feature type="signal peptide" evidence="1">
    <location>
        <begin position="1"/>
        <end position="29"/>
    </location>
</feature>
<keyword evidence="1" id="KW-0732">Signal</keyword>
<protein>
    <recommendedName>
        <fullName evidence="4">Secreted protein</fullName>
    </recommendedName>
</protein>
<gene>
    <name evidence="2" type="ORF">F5X68DRAFT_211825</name>
</gene>
<comment type="caution">
    <text evidence="2">The sequence shown here is derived from an EMBL/GenBank/DDBJ whole genome shotgun (WGS) entry which is preliminary data.</text>
</comment>
<evidence type="ECO:0000256" key="1">
    <source>
        <dbReference type="SAM" id="SignalP"/>
    </source>
</evidence>
<proteinExistence type="predicted"/>
<accession>A0A9P8V895</accession>
<keyword evidence="3" id="KW-1185">Reference proteome</keyword>
<dbReference type="AlphaFoldDB" id="A0A9P8V895"/>
<organism evidence="2 3">
    <name type="scientific">Plectosphaerella plurivora</name>
    <dbReference type="NCBI Taxonomy" id="936078"/>
    <lineage>
        <taxon>Eukaryota</taxon>
        <taxon>Fungi</taxon>
        <taxon>Dikarya</taxon>
        <taxon>Ascomycota</taxon>
        <taxon>Pezizomycotina</taxon>
        <taxon>Sordariomycetes</taxon>
        <taxon>Hypocreomycetidae</taxon>
        <taxon>Glomerellales</taxon>
        <taxon>Plectosphaerellaceae</taxon>
        <taxon>Plectosphaerella</taxon>
    </lineage>
</organism>
<evidence type="ECO:0008006" key="4">
    <source>
        <dbReference type="Google" id="ProtNLM"/>
    </source>
</evidence>
<sequence>MCDLPPPSIGGRGRTAFALLMVSLGGVGGRAGSDSRRVAASVDPIVFGGTRLERTASCRGASSWEGGEGSGGRS</sequence>
<feature type="chain" id="PRO_5040333077" description="Secreted protein" evidence="1">
    <location>
        <begin position="30"/>
        <end position="74"/>
    </location>
</feature>
<dbReference type="EMBL" id="JAGSXJ010000019">
    <property type="protein sequence ID" value="KAH6681075.1"/>
    <property type="molecule type" value="Genomic_DNA"/>
</dbReference>